<comment type="pathway">
    <text evidence="2 8">Protein modification; protein glycosylation.</text>
</comment>
<dbReference type="EMBL" id="MBFS01000846">
    <property type="protein sequence ID" value="PVV01726.1"/>
    <property type="molecule type" value="Genomic_DNA"/>
</dbReference>
<proteinExistence type="inferred from homology"/>
<feature type="non-terminal residue" evidence="10">
    <location>
        <position position="1"/>
    </location>
</feature>
<comment type="function">
    <text evidence="8">Subunit of the oligosaccharyl transferase (OST) complex that catalyzes the initial transfer of a defined glycan (Glc(3)Man(9)GlcNAc(2) in eukaryotes) from the lipid carrier dolichol-pyrophosphate to an asparagine residue within an Asn-X-Ser/Thr consensus motif in nascent polypeptide chains, the first step in protein N-glycosylation. N-glycosylation occurs cotranslationally and the complex associates with the Sec61 complex at the channel-forming translocon complex that mediates protein translocation across the endoplasmic reticulum (ER). All subunits are required for a maximal enzyme activity.</text>
</comment>
<sequence length="107" mass="11501">AKKVSSGDDLPISKATSEMFKNYVHLTPLALRILDSYMIVCVASGIIQFVYCLIVGTYPYNAFLAGFGCSVASFCLTANLRIKANPINRGPESQSPNSAFADQTSIS</sequence>
<keyword evidence="11" id="KW-1185">Reference proteome</keyword>
<dbReference type="GO" id="GO:0008250">
    <property type="term" value="C:oligosaccharyltransferase complex"/>
    <property type="evidence" value="ECO:0007669"/>
    <property type="project" value="InterPro"/>
</dbReference>
<comment type="similarity">
    <text evidence="3 8">Belongs to the DAD/OST2 family.</text>
</comment>
<dbReference type="UniPathway" id="UPA00378"/>
<feature type="transmembrane region" description="Helical" evidence="8">
    <location>
        <begin position="37"/>
        <end position="56"/>
    </location>
</feature>
<comment type="subunit">
    <text evidence="8">Component of the oligosaccharyltransferase (OST) complex.</text>
</comment>
<dbReference type="GO" id="GO:0006487">
    <property type="term" value="P:protein N-linked glycosylation"/>
    <property type="evidence" value="ECO:0007669"/>
    <property type="project" value="TreeGrafter"/>
</dbReference>
<protein>
    <recommendedName>
        <fullName evidence="8">Dolichyl-diphosphooligosaccharide--protein glycosyltransferase subunit OST2</fullName>
        <shortName evidence="8">Oligosaccharyl transferase subunit OST2</shortName>
    </recommendedName>
</protein>
<feature type="transmembrane region" description="Helical" evidence="8">
    <location>
        <begin position="62"/>
        <end position="80"/>
    </location>
</feature>
<evidence type="ECO:0000313" key="11">
    <source>
        <dbReference type="Proteomes" id="UP000245609"/>
    </source>
</evidence>
<dbReference type="InterPro" id="IPR003038">
    <property type="entry name" value="DAD/Ost2"/>
</dbReference>
<evidence type="ECO:0000313" key="10">
    <source>
        <dbReference type="EMBL" id="PVV01726.1"/>
    </source>
</evidence>
<evidence type="ECO:0000256" key="1">
    <source>
        <dbReference type="ARBA" id="ARBA00004477"/>
    </source>
</evidence>
<keyword evidence="5 8" id="KW-0256">Endoplasmic reticulum</keyword>
<evidence type="ECO:0000256" key="5">
    <source>
        <dbReference type="ARBA" id="ARBA00022824"/>
    </source>
</evidence>
<keyword evidence="7 8" id="KW-0472">Membrane</keyword>
<evidence type="ECO:0000256" key="7">
    <source>
        <dbReference type="ARBA" id="ARBA00023136"/>
    </source>
</evidence>
<dbReference type="OrthoDB" id="445566at2759"/>
<evidence type="ECO:0000256" key="2">
    <source>
        <dbReference type="ARBA" id="ARBA00004922"/>
    </source>
</evidence>
<evidence type="ECO:0000256" key="3">
    <source>
        <dbReference type="ARBA" id="ARBA00009386"/>
    </source>
</evidence>
<dbReference type="STRING" id="133381.A0A2T9ZAV0"/>
<organism evidence="10 11">
    <name type="scientific">Smittium megazygosporum</name>
    <dbReference type="NCBI Taxonomy" id="133381"/>
    <lineage>
        <taxon>Eukaryota</taxon>
        <taxon>Fungi</taxon>
        <taxon>Fungi incertae sedis</taxon>
        <taxon>Zoopagomycota</taxon>
        <taxon>Kickxellomycotina</taxon>
        <taxon>Harpellomycetes</taxon>
        <taxon>Harpellales</taxon>
        <taxon>Legeriomycetaceae</taxon>
        <taxon>Smittium</taxon>
    </lineage>
</organism>
<evidence type="ECO:0000256" key="4">
    <source>
        <dbReference type="ARBA" id="ARBA00022692"/>
    </source>
</evidence>
<feature type="region of interest" description="Disordered" evidence="9">
    <location>
        <begin position="86"/>
        <end position="107"/>
    </location>
</feature>
<evidence type="ECO:0000256" key="6">
    <source>
        <dbReference type="ARBA" id="ARBA00022989"/>
    </source>
</evidence>
<dbReference type="PANTHER" id="PTHR10705:SF0">
    <property type="entry name" value="DOLICHYL-DIPHOSPHOOLIGOSACCHARIDE--PROTEIN GLYCOSYLTRANSFERASE SUBUNIT DAD1"/>
    <property type="match status" value="1"/>
</dbReference>
<comment type="caution">
    <text evidence="10">The sequence shown here is derived from an EMBL/GenBank/DDBJ whole genome shotgun (WGS) entry which is preliminary data.</text>
</comment>
<dbReference type="PANTHER" id="PTHR10705">
    <property type="entry name" value="DOLICHYL-DIPHOSPHOOLIGOSACCHARIDE--PROTEIN GLYCOSYLTRANSFERASE SUBUNIT DAD1"/>
    <property type="match status" value="1"/>
</dbReference>
<dbReference type="Pfam" id="PF02109">
    <property type="entry name" value="DAD"/>
    <property type="match status" value="1"/>
</dbReference>
<keyword evidence="6 8" id="KW-1133">Transmembrane helix</keyword>
<gene>
    <name evidence="10" type="ORF">BB560_003844</name>
</gene>
<reference evidence="10 11" key="1">
    <citation type="journal article" date="2018" name="MBio">
        <title>Comparative Genomics Reveals the Core Gene Toolbox for the Fungus-Insect Symbiosis.</title>
        <authorList>
            <person name="Wang Y."/>
            <person name="Stata M."/>
            <person name="Wang W."/>
            <person name="Stajich J.E."/>
            <person name="White M.M."/>
            <person name="Moncalvo J.M."/>
        </authorList>
    </citation>
    <scope>NUCLEOTIDE SEQUENCE [LARGE SCALE GENOMIC DNA]</scope>
    <source>
        <strain evidence="10 11">SC-DP-2</strain>
    </source>
</reference>
<name>A0A2T9ZAV0_9FUNG</name>
<accession>A0A2T9ZAV0</accession>
<evidence type="ECO:0000256" key="8">
    <source>
        <dbReference type="RuleBase" id="RU361136"/>
    </source>
</evidence>
<feature type="compositionally biased region" description="Polar residues" evidence="9">
    <location>
        <begin position="91"/>
        <end position="107"/>
    </location>
</feature>
<comment type="subcellular location">
    <subcellularLocation>
        <location evidence="1 8">Endoplasmic reticulum membrane</location>
        <topology evidence="1 8">Multi-pass membrane protein</topology>
    </subcellularLocation>
</comment>
<comment type="caution">
    <text evidence="8">Lacks conserved residue(s) required for the propagation of feature annotation.</text>
</comment>
<evidence type="ECO:0000256" key="9">
    <source>
        <dbReference type="SAM" id="MobiDB-lite"/>
    </source>
</evidence>
<keyword evidence="4 8" id="KW-0812">Transmembrane</keyword>
<dbReference type="Proteomes" id="UP000245609">
    <property type="component" value="Unassembled WGS sequence"/>
</dbReference>
<dbReference type="AlphaFoldDB" id="A0A2T9ZAV0"/>